<dbReference type="SMART" id="SM00367">
    <property type="entry name" value="LRR_CC"/>
    <property type="match status" value="6"/>
</dbReference>
<evidence type="ECO:0000313" key="6">
    <source>
        <dbReference type="Proteomes" id="UP001321473"/>
    </source>
</evidence>
<name>A0AAQ4DKD0_AMBAM</name>
<dbReference type="EMBL" id="JARKHS020029686">
    <property type="protein sequence ID" value="KAK8762920.1"/>
    <property type="molecule type" value="Genomic_DNA"/>
</dbReference>
<evidence type="ECO:0000256" key="1">
    <source>
        <dbReference type="ARBA" id="ARBA00022786"/>
    </source>
</evidence>
<proteinExistence type="predicted"/>
<dbReference type="AlphaFoldDB" id="A0AAQ4DKD0"/>
<dbReference type="InterPro" id="IPR032675">
    <property type="entry name" value="LRR_dom_sf"/>
</dbReference>
<feature type="compositionally biased region" description="Polar residues" evidence="2">
    <location>
        <begin position="147"/>
        <end position="166"/>
    </location>
</feature>
<feature type="domain" description="F-box" evidence="3">
    <location>
        <begin position="225"/>
        <end position="264"/>
    </location>
</feature>
<accession>A0AAQ4DKD0</accession>
<dbReference type="InterPro" id="IPR006553">
    <property type="entry name" value="Leu-rich_rpt_Cys-con_subtyp"/>
</dbReference>
<dbReference type="InterPro" id="IPR057207">
    <property type="entry name" value="FBXL15_LRR"/>
</dbReference>
<dbReference type="InterPro" id="IPR001810">
    <property type="entry name" value="F-box_dom"/>
</dbReference>
<dbReference type="PANTHER" id="PTHR13382">
    <property type="entry name" value="MITOCHONDRIAL ATP SYNTHASE COUPLING FACTOR B"/>
    <property type="match status" value="1"/>
</dbReference>
<gene>
    <name evidence="5" type="ORF">V5799_034472</name>
</gene>
<dbReference type="Pfam" id="PF25372">
    <property type="entry name" value="DUF7885"/>
    <property type="match status" value="1"/>
</dbReference>
<feature type="domain" description="F-box/LRR-repeat protein 15-like leucin rich repeat" evidence="4">
    <location>
        <begin position="307"/>
        <end position="459"/>
    </location>
</feature>
<keyword evidence="6" id="KW-1185">Reference proteome</keyword>
<keyword evidence="1" id="KW-0833">Ubl conjugation pathway</keyword>
<comment type="caution">
    <text evidence="5">The sequence shown here is derived from an EMBL/GenBank/DDBJ whole genome shotgun (WGS) entry which is preliminary data.</text>
</comment>
<feature type="region of interest" description="Disordered" evidence="2">
    <location>
        <begin position="15"/>
        <end position="64"/>
    </location>
</feature>
<protein>
    <submittedName>
        <fullName evidence="5">Uncharacterized protein</fullName>
    </submittedName>
</protein>
<dbReference type="SUPFAM" id="SSF52047">
    <property type="entry name" value="RNI-like"/>
    <property type="match status" value="1"/>
</dbReference>
<dbReference type="PANTHER" id="PTHR13382:SF69">
    <property type="entry name" value="FI18408P1"/>
    <property type="match status" value="1"/>
</dbReference>
<feature type="region of interest" description="Disordered" evidence="2">
    <location>
        <begin position="139"/>
        <end position="166"/>
    </location>
</feature>
<dbReference type="GO" id="GO:0005737">
    <property type="term" value="C:cytoplasm"/>
    <property type="evidence" value="ECO:0007669"/>
    <property type="project" value="TreeGrafter"/>
</dbReference>
<reference evidence="5 6" key="1">
    <citation type="journal article" date="2023" name="Arcadia Sci">
        <title>De novo assembly of a long-read Amblyomma americanum tick genome.</title>
        <authorList>
            <person name="Chou S."/>
            <person name="Poskanzer K.E."/>
            <person name="Rollins M."/>
            <person name="Thuy-Boun P.S."/>
        </authorList>
    </citation>
    <scope>NUCLEOTIDE SEQUENCE [LARGE SCALE GENOMIC DNA]</scope>
    <source>
        <strain evidence="5">F_SG_1</strain>
        <tissue evidence="5">Salivary glands</tissue>
    </source>
</reference>
<evidence type="ECO:0000259" key="4">
    <source>
        <dbReference type="Pfam" id="PF25372"/>
    </source>
</evidence>
<dbReference type="InterPro" id="IPR050648">
    <property type="entry name" value="F-box_LRR-repeat"/>
</dbReference>
<dbReference type="Gene3D" id="3.80.10.10">
    <property type="entry name" value="Ribonuclease Inhibitor"/>
    <property type="match status" value="1"/>
</dbReference>
<evidence type="ECO:0000259" key="3">
    <source>
        <dbReference type="Pfam" id="PF12937"/>
    </source>
</evidence>
<sequence>MSLFARTITSQIKVEGPQEPLEYDGVPLPDKPVQQLSGAVKNGDPSDEEMYENPETALSRSRKDDYVRSCSRLTVVPSDKISPTSSHDQVVKSMRSLHKGAEPEFAEAAVPAIPALPAIPSEEPEVKNGLLAVSANVQSSEDKEGLKSSSATANGATTPNLHITSMTCGQPPDFKFKMTLRDRGNLRKPMHLVRPAPFPEDVEKAKDVKREQLEDGTICYPLMREVMVPVMRYLRPQDLSQCQLVCKEWNRWCVEPGMWRRVDLSRRRVTALALAGIVRRQPCCLDLAWTNVSAKQLSWLLPRLPHLRELGLSGCSAAAVVAALRSGVCPRLRCLDLSWVEGLGDQAVRDLVAPDARSKPRLLVEVRLAGCDISDVAVRLLGHQLPNLSRLDLSNCRGVTDMGIAVLGAAKATRLTALDVSRCANVSDTGLEALRRCVGLRHLDLRDCPQVTDSACRRFVAQSRLPVVLKESKLIQVASP</sequence>
<evidence type="ECO:0000313" key="5">
    <source>
        <dbReference type="EMBL" id="KAK8762920.1"/>
    </source>
</evidence>
<dbReference type="Proteomes" id="UP001321473">
    <property type="component" value="Unassembled WGS sequence"/>
</dbReference>
<dbReference type="Pfam" id="PF12937">
    <property type="entry name" value="F-box-like"/>
    <property type="match status" value="1"/>
</dbReference>
<organism evidence="5 6">
    <name type="scientific">Amblyomma americanum</name>
    <name type="common">Lone star tick</name>
    <dbReference type="NCBI Taxonomy" id="6943"/>
    <lineage>
        <taxon>Eukaryota</taxon>
        <taxon>Metazoa</taxon>
        <taxon>Ecdysozoa</taxon>
        <taxon>Arthropoda</taxon>
        <taxon>Chelicerata</taxon>
        <taxon>Arachnida</taxon>
        <taxon>Acari</taxon>
        <taxon>Parasitiformes</taxon>
        <taxon>Ixodida</taxon>
        <taxon>Ixodoidea</taxon>
        <taxon>Ixodidae</taxon>
        <taxon>Amblyomminae</taxon>
        <taxon>Amblyomma</taxon>
    </lineage>
</organism>
<evidence type="ECO:0000256" key="2">
    <source>
        <dbReference type="SAM" id="MobiDB-lite"/>
    </source>
</evidence>